<feature type="non-terminal residue" evidence="2">
    <location>
        <position position="1"/>
    </location>
</feature>
<keyword evidence="3" id="KW-1185">Reference proteome</keyword>
<feature type="non-terminal residue" evidence="2">
    <location>
        <position position="164"/>
    </location>
</feature>
<dbReference type="Proteomes" id="UP000187406">
    <property type="component" value="Unassembled WGS sequence"/>
</dbReference>
<protein>
    <recommendedName>
        <fullName evidence="1">ABC1 atypical kinase-like domain-containing protein</fullName>
    </recommendedName>
</protein>
<evidence type="ECO:0000259" key="1">
    <source>
        <dbReference type="Pfam" id="PF03109"/>
    </source>
</evidence>
<dbReference type="EMBL" id="BDDD01000379">
    <property type="protein sequence ID" value="GAV65007.1"/>
    <property type="molecule type" value="Genomic_DNA"/>
</dbReference>
<gene>
    <name evidence="2" type="ORF">CFOL_v3_08522</name>
</gene>
<dbReference type="InParanoid" id="A0A1Q3BAD9"/>
<dbReference type="AlphaFoldDB" id="A0A1Q3BAD9"/>
<comment type="caution">
    <text evidence="2">The sequence shown here is derived from an EMBL/GenBank/DDBJ whole genome shotgun (WGS) entry which is preliminary data.</text>
</comment>
<dbReference type="Pfam" id="PF03109">
    <property type="entry name" value="ABC1"/>
    <property type="match status" value="1"/>
</dbReference>
<feature type="domain" description="ABC1 atypical kinase-like" evidence="1">
    <location>
        <begin position="2"/>
        <end position="55"/>
    </location>
</feature>
<sequence>GDPHPGNILVSVDSHNGFFLVLLDHGIYKKLDRFGLENCQLWKALILLDSNEIQHLGERFGVAKYSRYFPLIFTRRTIDSKSALGKGKPDKEKTNLKQELKSLNMEDLSSFMESLPPDFLTILRTDGLLWSLISMLGAPQRIRLMAYAEDAIYGLSPKSNPTSG</sequence>
<dbReference type="STRING" id="3775.A0A1Q3BAD9"/>
<proteinExistence type="predicted"/>
<dbReference type="PANTHER" id="PTHR43173">
    <property type="entry name" value="ABC1 FAMILY PROTEIN"/>
    <property type="match status" value="1"/>
</dbReference>
<accession>A0A1Q3BAD9</accession>
<dbReference type="PANTHER" id="PTHR43173:SF28">
    <property type="entry name" value="AARF DOMAIN CONTAINING KINASE 5"/>
    <property type="match status" value="1"/>
</dbReference>
<name>A0A1Q3BAD9_CEPFO</name>
<dbReference type="InterPro" id="IPR004147">
    <property type="entry name" value="ABC1_dom"/>
</dbReference>
<reference evidence="3" key="1">
    <citation type="submission" date="2016-04" db="EMBL/GenBank/DDBJ databases">
        <title>Cephalotus genome sequencing.</title>
        <authorList>
            <person name="Fukushima K."/>
            <person name="Hasebe M."/>
            <person name="Fang X."/>
        </authorList>
    </citation>
    <scope>NUCLEOTIDE SEQUENCE [LARGE SCALE GENOMIC DNA]</scope>
    <source>
        <strain evidence="3">cv. St1</strain>
    </source>
</reference>
<dbReference type="InterPro" id="IPR051130">
    <property type="entry name" value="Mito_struct-func_regulator"/>
</dbReference>
<organism evidence="2 3">
    <name type="scientific">Cephalotus follicularis</name>
    <name type="common">Albany pitcher plant</name>
    <dbReference type="NCBI Taxonomy" id="3775"/>
    <lineage>
        <taxon>Eukaryota</taxon>
        <taxon>Viridiplantae</taxon>
        <taxon>Streptophyta</taxon>
        <taxon>Embryophyta</taxon>
        <taxon>Tracheophyta</taxon>
        <taxon>Spermatophyta</taxon>
        <taxon>Magnoliopsida</taxon>
        <taxon>eudicotyledons</taxon>
        <taxon>Gunneridae</taxon>
        <taxon>Pentapetalae</taxon>
        <taxon>rosids</taxon>
        <taxon>fabids</taxon>
        <taxon>Oxalidales</taxon>
        <taxon>Cephalotaceae</taxon>
        <taxon>Cephalotus</taxon>
    </lineage>
</organism>
<evidence type="ECO:0000313" key="3">
    <source>
        <dbReference type="Proteomes" id="UP000187406"/>
    </source>
</evidence>
<evidence type="ECO:0000313" key="2">
    <source>
        <dbReference type="EMBL" id="GAV65007.1"/>
    </source>
</evidence>
<dbReference type="OrthoDB" id="966513at2759"/>